<evidence type="ECO:0008006" key="2">
    <source>
        <dbReference type="Google" id="ProtNLM"/>
    </source>
</evidence>
<dbReference type="InterPro" id="IPR021375">
    <property type="entry name" value="DUF2997"/>
</dbReference>
<name>A0A0F9LDK7_9ZZZZ</name>
<sequence>MKEIEITIDKDGQVEIDLKGFQGKGCEEITRQLAKGLGSIVRSDKKPEFYKQIPKQKQRIKRGL</sequence>
<dbReference type="AlphaFoldDB" id="A0A0F9LDK7"/>
<proteinExistence type="predicted"/>
<evidence type="ECO:0000313" key="1">
    <source>
        <dbReference type="EMBL" id="KKM91563.1"/>
    </source>
</evidence>
<protein>
    <recommendedName>
        <fullName evidence="2">DUF2997 domain-containing protein</fullName>
    </recommendedName>
</protein>
<reference evidence="1" key="1">
    <citation type="journal article" date="2015" name="Nature">
        <title>Complex archaea that bridge the gap between prokaryotes and eukaryotes.</title>
        <authorList>
            <person name="Spang A."/>
            <person name="Saw J.H."/>
            <person name="Jorgensen S.L."/>
            <person name="Zaremba-Niedzwiedzka K."/>
            <person name="Martijn J."/>
            <person name="Lind A.E."/>
            <person name="van Eijk R."/>
            <person name="Schleper C."/>
            <person name="Guy L."/>
            <person name="Ettema T.J."/>
        </authorList>
    </citation>
    <scope>NUCLEOTIDE SEQUENCE</scope>
</reference>
<accession>A0A0F9LDK7</accession>
<comment type="caution">
    <text evidence="1">The sequence shown here is derived from an EMBL/GenBank/DDBJ whole genome shotgun (WGS) entry which is preliminary data.</text>
</comment>
<dbReference type="EMBL" id="LAZR01006515">
    <property type="protein sequence ID" value="KKM91563.1"/>
    <property type="molecule type" value="Genomic_DNA"/>
</dbReference>
<organism evidence="1">
    <name type="scientific">marine sediment metagenome</name>
    <dbReference type="NCBI Taxonomy" id="412755"/>
    <lineage>
        <taxon>unclassified sequences</taxon>
        <taxon>metagenomes</taxon>
        <taxon>ecological metagenomes</taxon>
    </lineage>
</organism>
<dbReference type="Pfam" id="PF11211">
    <property type="entry name" value="DUF2997"/>
    <property type="match status" value="1"/>
</dbReference>
<gene>
    <name evidence="1" type="ORF">LCGC14_1227230</name>
</gene>